<sequence length="317" mass="36755">MRSVAPFERDSWNDLPKAQIVLKSSDGVNKTNLVSGPLSKYMRVENSEIVLDDHVMLNSQDGLIVDDGYLYGVPFGRNFGTFRPNGCTIIESPGIGKTHFSIYLALNIARRYPSEDIIYEHPFQRNSVVFHIKPNMSVMKIPSLASGYPPDSFYIHDFIEYKNKVPEFRRVFGEYDDESDINDLVSQCDVYKFLKNEGDLDDDSLGKLIHIISAEEYVPASKEIYRALFRYYTNDVLRKGGKFKVNGLSKSEGHLEGNLPIHLYFVVPNINHIFDNFRLQNYITDKYKWRNANTEWIRDKIEQYVLEIKLIINMRII</sequence>
<dbReference type="EMBL" id="LLXI01001520">
    <property type="protein sequence ID" value="PKY54044.1"/>
    <property type="molecule type" value="Genomic_DNA"/>
</dbReference>
<gene>
    <name evidence="1" type="ORF">RhiirA4_472616</name>
</gene>
<keyword evidence="2" id="KW-1185">Reference proteome</keyword>
<accession>A0A2I1H5D4</accession>
<dbReference type="Proteomes" id="UP000234323">
    <property type="component" value="Unassembled WGS sequence"/>
</dbReference>
<organism evidence="1 2">
    <name type="scientific">Rhizophagus irregularis</name>
    <dbReference type="NCBI Taxonomy" id="588596"/>
    <lineage>
        <taxon>Eukaryota</taxon>
        <taxon>Fungi</taxon>
        <taxon>Fungi incertae sedis</taxon>
        <taxon>Mucoromycota</taxon>
        <taxon>Glomeromycotina</taxon>
        <taxon>Glomeromycetes</taxon>
        <taxon>Glomerales</taxon>
        <taxon>Glomeraceae</taxon>
        <taxon>Rhizophagus</taxon>
    </lineage>
</organism>
<protein>
    <submittedName>
        <fullName evidence="1">Uncharacterized protein</fullName>
    </submittedName>
</protein>
<dbReference type="VEuPathDB" id="FungiDB:RhiirFUN_001852"/>
<comment type="caution">
    <text evidence="1">The sequence shown here is derived from an EMBL/GenBank/DDBJ whole genome shotgun (WGS) entry which is preliminary data.</text>
</comment>
<evidence type="ECO:0000313" key="2">
    <source>
        <dbReference type="Proteomes" id="UP000234323"/>
    </source>
</evidence>
<dbReference type="VEuPathDB" id="FungiDB:RhiirA1_466030"/>
<proteinExistence type="predicted"/>
<dbReference type="VEuPathDB" id="FungiDB:RhiirFUN_014180"/>
<evidence type="ECO:0000313" key="1">
    <source>
        <dbReference type="EMBL" id="PKY54044.1"/>
    </source>
</evidence>
<dbReference type="VEuPathDB" id="FungiDB:FUN_021017"/>
<name>A0A2I1H5D4_9GLOM</name>
<reference evidence="1 2" key="1">
    <citation type="submission" date="2015-10" db="EMBL/GenBank/DDBJ databases">
        <title>Genome analyses suggest a sexual origin of heterokaryosis in a supposedly ancient asexual fungus.</title>
        <authorList>
            <person name="Ropars J."/>
            <person name="Sedzielewska K."/>
            <person name="Noel J."/>
            <person name="Charron P."/>
            <person name="Farinelli L."/>
            <person name="Marton T."/>
            <person name="Kruger M."/>
            <person name="Pelin A."/>
            <person name="Brachmann A."/>
            <person name="Corradi N."/>
        </authorList>
    </citation>
    <scope>NUCLEOTIDE SEQUENCE [LARGE SCALE GENOMIC DNA]</scope>
    <source>
        <strain evidence="1 2">A4</strain>
    </source>
</reference>
<dbReference type="AlphaFoldDB" id="A0A2I1H5D4"/>